<dbReference type="InterPro" id="IPR001138">
    <property type="entry name" value="Zn2Cys6_DnaBD"/>
</dbReference>
<name>A0A1B8G803_9PEZI</name>
<dbReference type="GO" id="GO:0003677">
    <property type="term" value="F:DNA binding"/>
    <property type="evidence" value="ECO:0007669"/>
    <property type="project" value="InterPro"/>
</dbReference>
<dbReference type="RefSeq" id="XP_018125687.2">
    <property type="nucleotide sequence ID" value="XM_018279285.2"/>
</dbReference>
<dbReference type="SMART" id="SM00906">
    <property type="entry name" value="Fungal_trans"/>
    <property type="match status" value="1"/>
</dbReference>
<dbReference type="SMART" id="SM00066">
    <property type="entry name" value="GAL4"/>
    <property type="match status" value="1"/>
</dbReference>
<dbReference type="EMBL" id="KV460277">
    <property type="protein sequence ID" value="OBT91954.2"/>
    <property type="molecule type" value="Genomic_DNA"/>
</dbReference>
<accession>A0A1B8G803</accession>
<dbReference type="InterPro" id="IPR036864">
    <property type="entry name" value="Zn2-C6_fun-type_DNA-bd_sf"/>
</dbReference>
<feature type="domain" description="Zn(2)-C6 fungal-type" evidence="6">
    <location>
        <begin position="28"/>
        <end position="58"/>
    </location>
</feature>
<evidence type="ECO:0000256" key="3">
    <source>
        <dbReference type="ARBA" id="ARBA00023015"/>
    </source>
</evidence>
<comment type="subcellular location">
    <subcellularLocation>
        <location evidence="1">Nucleus</location>
    </subcellularLocation>
</comment>
<dbReference type="PANTHER" id="PTHR47338:SF20">
    <property type="entry name" value="ZN(II)2CYS6 TRANSCRIPTION FACTOR (EUROFUNG)"/>
    <property type="match status" value="1"/>
</dbReference>
<dbReference type="PROSITE" id="PS00463">
    <property type="entry name" value="ZN2_CY6_FUNGAL_1"/>
    <property type="match status" value="1"/>
</dbReference>
<dbReference type="Pfam" id="PF04082">
    <property type="entry name" value="Fungal_trans"/>
    <property type="match status" value="1"/>
</dbReference>
<evidence type="ECO:0000256" key="2">
    <source>
        <dbReference type="ARBA" id="ARBA00022723"/>
    </source>
</evidence>
<evidence type="ECO:0000256" key="1">
    <source>
        <dbReference type="ARBA" id="ARBA00004123"/>
    </source>
</evidence>
<dbReference type="AlphaFoldDB" id="A0A1B8G803"/>
<dbReference type="GO" id="GO:0008270">
    <property type="term" value="F:zinc ion binding"/>
    <property type="evidence" value="ECO:0007669"/>
    <property type="project" value="InterPro"/>
</dbReference>
<evidence type="ECO:0000313" key="7">
    <source>
        <dbReference type="EMBL" id="OBT91954.2"/>
    </source>
</evidence>
<protein>
    <recommendedName>
        <fullName evidence="6">Zn(2)-C6 fungal-type domain-containing protein</fullName>
    </recommendedName>
</protein>
<dbReference type="STRING" id="342668.A0A1B8G803"/>
<keyword evidence="5" id="KW-0539">Nucleus</keyword>
<sequence>MPSNMVYATHDVNSNNGDTLSAPKASQACLSCRRQKRRCDKKIPACSLCERMNRACDYSDASPAPTSDDFNVLQQRVLELEGRLLGAAAGNGSGHGQSYLHTPASTISTLSAGVQQPPTPAYTPSPSYQPVHNRFPAIAFLEAESFTRGRIEAPSAQIEIPLEVLELLGDGSVVQTVIRDYFDTVHTWMPIISKKRLTRNMLNPMWEAGPDLALLFLCMKLIAQHPLDDPENIYNPIYAAAKRFISSLEASGIVSLMVLQAYILVALYELGHSIYPAAWMTVGACARYGQVLGVHDSERAPQLLPLVSSWTELEERRRSWWGVIILDRVISIGSKGRVLACEDPRDTAALPATTSAWDEGQMASQNPPSVSSPMSDPLCPFARLCQASRLLGKVLRHHSERDMQETERFQQASDLYLELSDLARILVHQAAMPQEYLSFSTPMSVCFSALCALCDPYACHVSGDKPTTPEEGKMQTQAVDGLKTVSSSIKEFSDHLVSQTTNHLDIERVSPFVMETLYTAGANFAWDVRESGNESSQETLDSLRQSLGRFSGKWKCSQAYLRILEAQEFTYAAVASG</sequence>
<dbReference type="InterPro" id="IPR007219">
    <property type="entry name" value="XnlR_reg_dom"/>
</dbReference>
<evidence type="ECO:0000313" key="8">
    <source>
        <dbReference type="Proteomes" id="UP000091956"/>
    </source>
</evidence>
<dbReference type="Gene3D" id="4.10.240.10">
    <property type="entry name" value="Zn(2)-C6 fungal-type DNA-binding domain"/>
    <property type="match status" value="1"/>
</dbReference>
<proteinExistence type="predicted"/>
<dbReference type="CDD" id="cd00067">
    <property type="entry name" value="GAL4"/>
    <property type="match status" value="1"/>
</dbReference>
<reference evidence="7 8" key="1">
    <citation type="submission" date="2016-03" db="EMBL/GenBank/DDBJ databases">
        <title>Comparative genomics of Pseudogymnoascus destructans, the fungus causing white-nose syndrome of bats.</title>
        <authorList>
            <person name="Palmer J.M."/>
            <person name="Drees K.P."/>
            <person name="Foster J.T."/>
            <person name="Lindner D.L."/>
        </authorList>
    </citation>
    <scope>NUCLEOTIDE SEQUENCE [LARGE SCALE GENOMIC DNA]</scope>
    <source>
        <strain evidence="7 8">UAMH 10579</strain>
    </source>
</reference>
<dbReference type="PROSITE" id="PS50048">
    <property type="entry name" value="ZN2_CY6_FUNGAL_2"/>
    <property type="match status" value="1"/>
</dbReference>
<keyword evidence="3" id="KW-0805">Transcription regulation</keyword>
<dbReference type="Proteomes" id="UP000091956">
    <property type="component" value="Unassembled WGS sequence"/>
</dbReference>
<dbReference type="GO" id="GO:0000981">
    <property type="term" value="F:DNA-binding transcription factor activity, RNA polymerase II-specific"/>
    <property type="evidence" value="ECO:0007669"/>
    <property type="project" value="InterPro"/>
</dbReference>
<dbReference type="CDD" id="cd12148">
    <property type="entry name" value="fungal_TF_MHR"/>
    <property type="match status" value="1"/>
</dbReference>
<reference evidence="8" key="2">
    <citation type="journal article" date="2018" name="Nat. Commun.">
        <title>Extreme sensitivity to ultraviolet light in the fungal pathogen causing white-nose syndrome of bats.</title>
        <authorList>
            <person name="Palmer J.M."/>
            <person name="Drees K.P."/>
            <person name="Foster J.T."/>
            <person name="Lindner D.L."/>
        </authorList>
    </citation>
    <scope>NUCLEOTIDE SEQUENCE [LARGE SCALE GENOMIC DNA]</scope>
    <source>
        <strain evidence="8">UAMH 10579</strain>
    </source>
</reference>
<dbReference type="PANTHER" id="PTHR47338">
    <property type="entry name" value="ZN(II)2CYS6 TRANSCRIPTION FACTOR (EUROFUNG)-RELATED"/>
    <property type="match status" value="1"/>
</dbReference>
<keyword evidence="2" id="KW-0479">Metal-binding</keyword>
<dbReference type="GO" id="GO:0005634">
    <property type="term" value="C:nucleus"/>
    <property type="evidence" value="ECO:0007669"/>
    <property type="project" value="UniProtKB-SubCell"/>
</dbReference>
<evidence type="ECO:0000259" key="6">
    <source>
        <dbReference type="PROSITE" id="PS50048"/>
    </source>
</evidence>
<dbReference type="SUPFAM" id="SSF57701">
    <property type="entry name" value="Zn2/Cys6 DNA-binding domain"/>
    <property type="match status" value="1"/>
</dbReference>
<organism evidence="7 8">
    <name type="scientific">Pseudogymnoascus verrucosus</name>
    <dbReference type="NCBI Taxonomy" id="342668"/>
    <lineage>
        <taxon>Eukaryota</taxon>
        <taxon>Fungi</taxon>
        <taxon>Dikarya</taxon>
        <taxon>Ascomycota</taxon>
        <taxon>Pezizomycotina</taxon>
        <taxon>Leotiomycetes</taxon>
        <taxon>Thelebolales</taxon>
        <taxon>Thelebolaceae</taxon>
        <taxon>Pseudogymnoascus</taxon>
    </lineage>
</organism>
<keyword evidence="8" id="KW-1185">Reference proteome</keyword>
<dbReference type="GO" id="GO:0006351">
    <property type="term" value="P:DNA-templated transcription"/>
    <property type="evidence" value="ECO:0007669"/>
    <property type="project" value="InterPro"/>
</dbReference>
<keyword evidence="4" id="KW-0804">Transcription</keyword>
<gene>
    <name evidence="7" type="ORF">VE01_09878</name>
</gene>
<dbReference type="GeneID" id="28843264"/>
<evidence type="ECO:0000256" key="4">
    <source>
        <dbReference type="ARBA" id="ARBA00023163"/>
    </source>
</evidence>
<evidence type="ECO:0000256" key="5">
    <source>
        <dbReference type="ARBA" id="ARBA00023242"/>
    </source>
</evidence>
<dbReference type="InterPro" id="IPR050815">
    <property type="entry name" value="TF_fung"/>
</dbReference>
<dbReference type="Pfam" id="PF00172">
    <property type="entry name" value="Zn_clus"/>
    <property type="match status" value="1"/>
</dbReference>